<protein>
    <recommendedName>
        <fullName evidence="2">Transposase IS4 family protein</fullName>
    </recommendedName>
</protein>
<comment type="caution">
    <text evidence="1">The sequence shown here is derived from an EMBL/GenBank/DDBJ whole genome shotgun (WGS) entry which is preliminary data.</text>
</comment>
<dbReference type="AlphaFoldDB" id="J9GIM0"/>
<accession>J9GIM0</accession>
<evidence type="ECO:0000313" key="1">
    <source>
        <dbReference type="EMBL" id="EJX01813.1"/>
    </source>
</evidence>
<reference evidence="1" key="1">
    <citation type="journal article" date="2012" name="PLoS ONE">
        <title>Gene sets for utilization of primary and secondary nutrition supplies in the distal gut of endangered iberian lynx.</title>
        <authorList>
            <person name="Alcaide M."/>
            <person name="Messina E."/>
            <person name="Richter M."/>
            <person name="Bargiela R."/>
            <person name="Peplies J."/>
            <person name="Huws S.A."/>
            <person name="Newbold C.J."/>
            <person name="Golyshin P.N."/>
            <person name="Simon M.A."/>
            <person name="Lopez G."/>
            <person name="Yakimov M.M."/>
            <person name="Ferrer M."/>
        </authorList>
    </citation>
    <scope>NUCLEOTIDE SEQUENCE</scope>
</reference>
<organism evidence="1">
    <name type="scientific">gut metagenome</name>
    <dbReference type="NCBI Taxonomy" id="749906"/>
    <lineage>
        <taxon>unclassified sequences</taxon>
        <taxon>metagenomes</taxon>
        <taxon>organismal metagenomes</taxon>
    </lineage>
</organism>
<proteinExistence type="predicted"/>
<gene>
    <name evidence="1" type="ORF">EVA_10081</name>
</gene>
<evidence type="ECO:0008006" key="2">
    <source>
        <dbReference type="Google" id="ProtNLM"/>
    </source>
</evidence>
<feature type="non-terminal residue" evidence="1">
    <location>
        <position position="213"/>
    </location>
</feature>
<dbReference type="EMBL" id="AMCI01002808">
    <property type="protein sequence ID" value="EJX01813.1"/>
    <property type="molecule type" value="Genomic_DNA"/>
</dbReference>
<name>J9GIM0_9ZZZZ</name>
<sequence>MDMDGFPLAFCINPGNTNEQVTLKPLEQKLNDKFNISKLVVCTDCGLSSYENRKNNNVGERAFITVQSLKKLKGHLQEWALDSKGWLIDGSNTEYDISTLNPAEYRDITFYKDRWINENGLEQRIIVTFSFKYREYLRYVRDRQIERAENVIKKGSSKLNRKSQNDPKRFIKSESFTGDGELAQITNYSLNQEMIAQEELFDGFYAICTDLED</sequence>